<dbReference type="EMBL" id="GL435377">
    <property type="protein sequence ID" value="EFN73404.1"/>
    <property type="molecule type" value="Genomic_DNA"/>
</dbReference>
<evidence type="ECO:0000313" key="2">
    <source>
        <dbReference type="EMBL" id="EFN73404.1"/>
    </source>
</evidence>
<dbReference type="AlphaFoldDB" id="E1ZZJ9"/>
<reference evidence="2 3" key="1">
    <citation type="journal article" date="2010" name="Science">
        <title>Genomic comparison of the ants Camponotus floridanus and Harpegnathos saltator.</title>
        <authorList>
            <person name="Bonasio R."/>
            <person name="Zhang G."/>
            <person name="Ye C."/>
            <person name="Mutti N.S."/>
            <person name="Fang X."/>
            <person name="Qin N."/>
            <person name="Donahue G."/>
            <person name="Yang P."/>
            <person name="Li Q."/>
            <person name="Li C."/>
            <person name="Zhang P."/>
            <person name="Huang Z."/>
            <person name="Berger S.L."/>
            <person name="Reinberg D."/>
            <person name="Wang J."/>
            <person name="Liebig J."/>
        </authorList>
    </citation>
    <scope>NUCLEOTIDE SEQUENCE [LARGE SCALE GENOMIC DNA]</scope>
    <source>
        <strain evidence="3">C129</strain>
    </source>
</reference>
<sequence length="69" mass="7770">MTSSDEGMKKGEAAKKHISFVYPESESWDEVRAEGGIEKERGDLGPDCAPDKLERKQVEWCLERTNKVG</sequence>
<evidence type="ECO:0000256" key="1">
    <source>
        <dbReference type="SAM" id="MobiDB-lite"/>
    </source>
</evidence>
<protein>
    <submittedName>
        <fullName evidence="2">Uncharacterized protein</fullName>
    </submittedName>
</protein>
<keyword evidence="3" id="KW-1185">Reference proteome</keyword>
<evidence type="ECO:0000313" key="3">
    <source>
        <dbReference type="Proteomes" id="UP000000311"/>
    </source>
</evidence>
<accession>E1ZZJ9</accession>
<dbReference type="Proteomes" id="UP000000311">
    <property type="component" value="Unassembled WGS sequence"/>
</dbReference>
<feature type="region of interest" description="Disordered" evidence="1">
    <location>
        <begin position="31"/>
        <end position="50"/>
    </location>
</feature>
<name>E1ZZJ9_CAMFO</name>
<organism evidence="3">
    <name type="scientific">Camponotus floridanus</name>
    <name type="common">Florida carpenter ant</name>
    <dbReference type="NCBI Taxonomy" id="104421"/>
    <lineage>
        <taxon>Eukaryota</taxon>
        <taxon>Metazoa</taxon>
        <taxon>Ecdysozoa</taxon>
        <taxon>Arthropoda</taxon>
        <taxon>Hexapoda</taxon>
        <taxon>Insecta</taxon>
        <taxon>Pterygota</taxon>
        <taxon>Neoptera</taxon>
        <taxon>Endopterygota</taxon>
        <taxon>Hymenoptera</taxon>
        <taxon>Apocrita</taxon>
        <taxon>Aculeata</taxon>
        <taxon>Formicoidea</taxon>
        <taxon>Formicidae</taxon>
        <taxon>Formicinae</taxon>
        <taxon>Camponotus</taxon>
    </lineage>
</organism>
<gene>
    <name evidence="2" type="ORF">EAG_07630</name>
</gene>
<dbReference type="InParanoid" id="E1ZZJ9"/>
<proteinExistence type="predicted"/>